<dbReference type="STRING" id="225848.Sps_04709"/>
<dbReference type="KEGG" id="spsw:Sps_04709"/>
<dbReference type="EMBL" id="CP014782">
    <property type="protein sequence ID" value="AQS39792.1"/>
    <property type="molecule type" value="Genomic_DNA"/>
</dbReference>
<evidence type="ECO:0000313" key="2">
    <source>
        <dbReference type="Proteomes" id="UP000189545"/>
    </source>
</evidence>
<gene>
    <name evidence="1" type="ORF">Sps_04709</name>
</gene>
<dbReference type="RefSeq" id="WP_077754640.1">
    <property type="nucleotide sequence ID" value="NZ_CP014782.1"/>
</dbReference>
<name>A0A1S6HWD7_9GAMM</name>
<dbReference type="Proteomes" id="UP000189545">
    <property type="component" value="Chromosome"/>
</dbReference>
<sequence>MTVQRNIDVVEQLILWLEDNVTTESTIHFDNEERVDSATALAALTRLLPQYYSNQPFTERYLTVVVSTTHLNRYDEMTFTEELNNTHSRIAKRGAGYFLKLWETLENAKESQDFYLRLSKAVKEVIAEAIKQGAQCIEFDGDAQDNFVYKPSRVQIQ</sequence>
<evidence type="ECO:0000313" key="1">
    <source>
        <dbReference type="EMBL" id="AQS39792.1"/>
    </source>
</evidence>
<accession>A0A1S6HWD7</accession>
<keyword evidence="2" id="KW-1185">Reference proteome</keyword>
<reference evidence="1 2" key="1">
    <citation type="submission" date="2016-03" db="EMBL/GenBank/DDBJ databases">
        <title>Complete genome sequence of Shewanella psychrophila WP2, a deep sea bacterium isolated from west Pacific sediment.</title>
        <authorList>
            <person name="Xu G."/>
            <person name="Jian H."/>
        </authorList>
    </citation>
    <scope>NUCLEOTIDE SEQUENCE [LARGE SCALE GENOMIC DNA]</scope>
    <source>
        <strain evidence="1 2">WP2</strain>
    </source>
</reference>
<proteinExistence type="predicted"/>
<dbReference type="AntiFam" id="ANF00264">
    <property type="entry name" value="Spurious protein deried frameshifted phage protein"/>
</dbReference>
<dbReference type="AlphaFoldDB" id="A0A1S6HWD7"/>
<protein>
    <submittedName>
        <fullName evidence="1">Uncharacterized protein</fullName>
    </submittedName>
</protein>
<organism evidence="1 2">
    <name type="scientific">Shewanella psychrophila</name>
    <dbReference type="NCBI Taxonomy" id="225848"/>
    <lineage>
        <taxon>Bacteria</taxon>
        <taxon>Pseudomonadati</taxon>
        <taxon>Pseudomonadota</taxon>
        <taxon>Gammaproteobacteria</taxon>
        <taxon>Alteromonadales</taxon>
        <taxon>Shewanellaceae</taxon>
        <taxon>Shewanella</taxon>
    </lineage>
</organism>